<protein>
    <submittedName>
        <fullName evidence="1">Uncharacterized protein</fullName>
    </submittedName>
</protein>
<sequence>MVAEIEPPKSPEKRYSKYMPFKDVEDCTDGRIVFGIRPPVYVAEQLGVDVARLTALCNFANIRCLAVLPMPHEREQTSSAVTSLAPDGSATGVAVTRKSSPKYGFKIVRPEWVTPHNDFLVDAVLYIDTQEIADDISLQKESVRDAEVWQRRYDEGIRDCLRQAGNFHMLESIYPVGHDVKSHAVNLGPLLGLIAIGAKPEILQLCLFFYMIAISATNLQRLFNSKEVEDNLGIETRVHPSLFLGPQWDRAKIFGFRTKRKGLIGLIKQK</sequence>
<proteinExistence type="predicted"/>
<dbReference type="Proteomes" id="UP000178372">
    <property type="component" value="Unassembled WGS sequence"/>
</dbReference>
<dbReference type="EMBL" id="MFZF01000007">
    <property type="protein sequence ID" value="OGK17017.1"/>
    <property type="molecule type" value="Genomic_DNA"/>
</dbReference>
<name>A0A1F7GDR3_9BACT</name>
<evidence type="ECO:0000313" key="1">
    <source>
        <dbReference type="EMBL" id="OGK17017.1"/>
    </source>
</evidence>
<gene>
    <name evidence="1" type="ORF">A2690_02495</name>
</gene>
<reference evidence="1 2" key="1">
    <citation type="journal article" date="2016" name="Nat. Commun.">
        <title>Thousands of microbial genomes shed light on interconnected biogeochemical processes in an aquifer system.</title>
        <authorList>
            <person name="Anantharaman K."/>
            <person name="Brown C.T."/>
            <person name="Hug L.A."/>
            <person name="Sharon I."/>
            <person name="Castelle C.J."/>
            <person name="Probst A.J."/>
            <person name="Thomas B.C."/>
            <person name="Singh A."/>
            <person name="Wilkins M.J."/>
            <person name="Karaoz U."/>
            <person name="Brodie E.L."/>
            <person name="Williams K.H."/>
            <person name="Hubbard S.S."/>
            <person name="Banfield J.F."/>
        </authorList>
    </citation>
    <scope>NUCLEOTIDE SEQUENCE [LARGE SCALE GENOMIC DNA]</scope>
</reference>
<comment type="caution">
    <text evidence="1">The sequence shown here is derived from an EMBL/GenBank/DDBJ whole genome shotgun (WGS) entry which is preliminary data.</text>
</comment>
<evidence type="ECO:0000313" key="2">
    <source>
        <dbReference type="Proteomes" id="UP000178372"/>
    </source>
</evidence>
<accession>A0A1F7GDR3</accession>
<dbReference type="AlphaFoldDB" id="A0A1F7GDR3"/>
<organism evidence="1 2">
    <name type="scientific">Candidatus Roizmanbacteria bacterium RIFCSPHIGHO2_01_FULL_39_12b</name>
    <dbReference type="NCBI Taxonomy" id="1802030"/>
    <lineage>
        <taxon>Bacteria</taxon>
        <taxon>Candidatus Roizmaniibacteriota</taxon>
    </lineage>
</organism>